<keyword evidence="4" id="KW-1015">Disulfide bond</keyword>
<comment type="similarity">
    <text evidence="5">Belongs to the peptidase S1 family. CLIP subfamily.</text>
</comment>
<evidence type="ECO:0000313" key="7">
    <source>
        <dbReference type="EMBL" id="AEO34168.1"/>
    </source>
</evidence>
<dbReference type="GO" id="GO:0006508">
    <property type="term" value="P:proteolysis"/>
    <property type="evidence" value="ECO:0007669"/>
    <property type="project" value="UniProtKB-KW"/>
</dbReference>
<evidence type="ECO:0000256" key="3">
    <source>
        <dbReference type="ARBA" id="ARBA00022825"/>
    </source>
</evidence>
<proteinExistence type="evidence at transcript level"/>
<evidence type="ECO:0000256" key="1">
    <source>
        <dbReference type="ARBA" id="ARBA00022670"/>
    </source>
</evidence>
<accession>G3ML00</accession>
<dbReference type="Pfam" id="PF00089">
    <property type="entry name" value="Trypsin"/>
    <property type="match status" value="1"/>
</dbReference>
<reference evidence="7" key="1">
    <citation type="journal article" date="2011" name="PLoS ONE">
        <title>A deep insight into the sialotranscriptome of the gulf coast tick, Amblyomma maculatum.</title>
        <authorList>
            <person name="Karim S."/>
            <person name="Singh P."/>
            <person name="Ribeiro J.M."/>
        </authorList>
    </citation>
    <scope>NUCLEOTIDE SEQUENCE</scope>
    <source>
        <tissue evidence="7">Salivary gland</tissue>
    </source>
</reference>
<dbReference type="CDD" id="cd00190">
    <property type="entry name" value="Tryp_SPc"/>
    <property type="match status" value="1"/>
</dbReference>
<dbReference type="InterPro" id="IPR051487">
    <property type="entry name" value="Ser/Thr_Proteases_Immune/Dev"/>
</dbReference>
<feature type="domain" description="Peptidase S1" evidence="6">
    <location>
        <begin position="36"/>
        <end position="296"/>
    </location>
</feature>
<dbReference type="InterPro" id="IPR009003">
    <property type="entry name" value="Peptidase_S1_PA"/>
</dbReference>
<evidence type="ECO:0000256" key="2">
    <source>
        <dbReference type="ARBA" id="ARBA00022801"/>
    </source>
</evidence>
<sequence>MCVPYDECKDDKATKEASGAHKSQCGPEQACCYHLIVRTEKTVETHSYLFPRVPDTLARKGEFPWQAVLFSSEEEFLCSGVIIGPKHVLSTADCVHKFQGEHASRLFVRLGVLDRNVFEKSPVHQNYTVEQVIVQPKFRSSHIRNVAVIKLREEVATTPTIGRIVLAEPEDGSFVGKHCVVSGWGRNLKHGSLSSLLTKANVSVVDRAFCQQALRKTKLGPSFKLDDGSICATGDDGAATCQGDDGGPLVCQRSPGQRPVLVGLVSYGELRCGELGVPAVYADVAKNMDFITQATALPRERFTKM</sequence>
<protein>
    <recommendedName>
        <fullName evidence="6">Peptidase S1 domain-containing protein</fullName>
    </recommendedName>
</protein>
<dbReference type="PRINTS" id="PR00722">
    <property type="entry name" value="CHYMOTRYPSIN"/>
</dbReference>
<dbReference type="FunFam" id="2.40.10.10:FF:000036">
    <property type="entry name" value="Trypsin beta"/>
    <property type="match status" value="1"/>
</dbReference>
<organism evidence="7">
    <name type="scientific">Amblyomma maculatum</name>
    <name type="common">Gulf Coast tick</name>
    <dbReference type="NCBI Taxonomy" id="34609"/>
    <lineage>
        <taxon>Eukaryota</taxon>
        <taxon>Metazoa</taxon>
        <taxon>Ecdysozoa</taxon>
        <taxon>Arthropoda</taxon>
        <taxon>Chelicerata</taxon>
        <taxon>Arachnida</taxon>
        <taxon>Acari</taxon>
        <taxon>Parasitiformes</taxon>
        <taxon>Ixodida</taxon>
        <taxon>Ixodoidea</taxon>
        <taxon>Ixodidae</taxon>
        <taxon>Amblyomminae</taxon>
        <taxon>Amblyomma</taxon>
    </lineage>
</organism>
<evidence type="ECO:0000256" key="5">
    <source>
        <dbReference type="ARBA" id="ARBA00024195"/>
    </source>
</evidence>
<dbReference type="InterPro" id="IPR001254">
    <property type="entry name" value="Trypsin_dom"/>
</dbReference>
<name>G3ML00_AMBMU</name>
<dbReference type="InterPro" id="IPR001314">
    <property type="entry name" value="Peptidase_S1A"/>
</dbReference>
<keyword evidence="1" id="KW-0645">Protease</keyword>
<evidence type="ECO:0000259" key="6">
    <source>
        <dbReference type="PROSITE" id="PS50240"/>
    </source>
</evidence>
<dbReference type="Gene3D" id="2.40.10.10">
    <property type="entry name" value="Trypsin-like serine proteases"/>
    <property type="match status" value="1"/>
</dbReference>
<dbReference type="AlphaFoldDB" id="G3ML00"/>
<dbReference type="SUPFAM" id="SSF50494">
    <property type="entry name" value="Trypsin-like serine proteases"/>
    <property type="match status" value="1"/>
</dbReference>
<dbReference type="SMART" id="SM00020">
    <property type="entry name" value="Tryp_SPc"/>
    <property type="match status" value="1"/>
</dbReference>
<dbReference type="PROSITE" id="PS50240">
    <property type="entry name" value="TRYPSIN_DOM"/>
    <property type="match status" value="1"/>
</dbReference>
<keyword evidence="2" id="KW-0378">Hydrolase</keyword>
<dbReference type="PANTHER" id="PTHR24256">
    <property type="entry name" value="TRYPTASE-RELATED"/>
    <property type="match status" value="1"/>
</dbReference>
<dbReference type="InterPro" id="IPR043504">
    <property type="entry name" value="Peptidase_S1_PA_chymotrypsin"/>
</dbReference>
<dbReference type="EMBL" id="JO842551">
    <property type="protein sequence ID" value="AEO34168.1"/>
    <property type="molecule type" value="mRNA"/>
</dbReference>
<evidence type="ECO:0000256" key="4">
    <source>
        <dbReference type="ARBA" id="ARBA00023157"/>
    </source>
</evidence>
<dbReference type="GO" id="GO:0004252">
    <property type="term" value="F:serine-type endopeptidase activity"/>
    <property type="evidence" value="ECO:0007669"/>
    <property type="project" value="InterPro"/>
</dbReference>
<keyword evidence="3" id="KW-0720">Serine protease</keyword>